<protein>
    <submittedName>
        <fullName evidence="2">Uncharacterized protein</fullName>
    </submittedName>
</protein>
<proteinExistence type="predicted"/>
<sequence length="114" mass="13695">MIRVLMNQVIHLYQFENDYQSMDDKLLRTCVYGISDKRNYFKQDAIFLNFFGQFSSRQVPNYHFVFSNSKHLMEYQKILEKVVQGDILQHIYLKLMIVTIITKSCSIKIILYKL</sequence>
<keyword evidence="1" id="KW-1185">Reference proteome</keyword>
<dbReference type="WBParaSite" id="TCONS_00015475.p1">
    <property type="protein sequence ID" value="TCONS_00015475.p1"/>
    <property type="gene ID" value="XLOC_009874"/>
</dbReference>
<evidence type="ECO:0000313" key="2">
    <source>
        <dbReference type="WBParaSite" id="TCONS_00015475.p1"/>
    </source>
</evidence>
<name>A0AAF5DN43_STRER</name>
<reference evidence="2" key="1">
    <citation type="submission" date="2024-02" db="UniProtKB">
        <authorList>
            <consortium name="WormBaseParasite"/>
        </authorList>
    </citation>
    <scope>IDENTIFICATION</scope>
</reference>
<dbReference type="Proteomes" id="UP000035681">
    <property type="component" value="Unplaced"/>
</dbReference>
<accession>A0AAF5DN43</accession>
<organism evidence="1 2">
    <name type="scientific">Strongyloides stercoralis</name>
    <name type="common">Threadworm</name>
    <dbReference type="NCBI Taxonomy" id="6248"/>
    <lineage>
        <taxon>Eukaryota</taxon>
        <taxon>Metazoa</taxon>
        <taxon>Ecdysozoa</taxon>
        <taxon>Nematoda</taxon>
        <taxon>Chromadorea</taxon>
        <taxon>Rhabditida</taxon>
        <taxon>Tylenchina</taxon>
        <taxon>Panagrolaimomorpha</taxon>
        <taxon>Strongyloidoidea</taxon>
        <taxon>Strongyloididae</taxon>
        <taxon>Strongyloides</taxon>
    </lineage>
</organism>
<dbReference type="AlphaFoldDB" id="A0AAF5DN43"/>
<evidence type="ECO:0000313" key="1">
    <source>
        <dbReference type="Proteomes" id="UP000035681"/>
    </source>
</evidence>